<evidence type="ECO:0000313" key="3">
    <source>
        <dbReference type="Proteomes" id="UP000241595"/>
    </source>
</evidence>
<dbReference type="RefSeq" id="WP_077098555.1">
    <property type="nucleotide sequence ID" value="NZ_LT717699.1"/>
</dbReference>
<dbReference type="EMBL" id="FTRV01000010">
    <property type="protein sequence ID" value="SPM27665.1"/>
    <property type="molecule type" value="Genomic_DNA"/>
</dbReference>
<dbReference type="PRINTS" id="PR00411">
    <property type="entry name" value="PNDRDTASEI"/>
</dbReference>
<keyword evidence="3" id="KW-1185">Reference proteome</keyword>
<accession>A0A2U3N816</accession>
<sequence>MMRVALVGGGAAGVLAAVHLRRSKPEAQITLIDASGRPGTGAAYGTDDPTHLLNVPAQRMSAWPDDPDHFCRWLEERAVTPVQSFAPRLAYGRYLREQLAVADVRIESAQVVGLVPGAPARLALGDGRWLSADAVVLATGRPEGGMPESLERAFAPVLAAGTDGKVVVDPWSPGALAALGARRPESVLVIGSGLTGVDVALHLIARGATVTLLSRHGALPRRFRATGAPTELPNVDALATEVSLEQMRTALAADLAHARENGSDWRQVIDALRPRTARLWRSLGWEDQRRFLREDLRQWEVLRHRMPPTIADAIHAAIDRGQLNIEAGEVADVSLRGAGVELVVTTSWRSMRRRGDAVVVATGAAWDRRSLQRSALWADLLDKGVASLHPCGVGVRLDADGHLIDAAGGAVPGIVCLGSIRQGEEWETTAIPEIRAQAAAIAELLATDTRERPVRAPSLISTAPESSGAPASYAEGVRRLLAVQDGASLAFAEAVAEDPHHARAHVALAMIATERPDRAGGPDAVTGHLARARAALAHRSDEDRSHVEAIATWCEKGNAAGTDALIDHLDRVPNDAVALLVLAPSIAFAGAGDALPDAWQYVERFTGVHGEAPWYLGLRAYGRTEQGLWYDAADLADAALELDPGNGNAAHALAHVHYETDAHGAGLKWLTDWIPGDGSTQRYLPHFQWHAALHELAMGDAAAAARRYAAFLAPPHSKDVRCLVDAGSLAWRARLHPDWVTPPDPMAVLAEVGSLAYAPQTPFIAFHALLVLAAANDPAAIRAIDVPGANDAQATTLRLIGEGLIALTEGEPRAALDYLLESLPGLPSIGGSRVQQEVVLETALAAMLQLGAPGQAARLLSRHRVAPGPQVTRGAVN</sequence>
<dbReference type="InterPro" id="IPR038732">
    <property type="entry name" value="HpyO/CreE_NAD-binding"/>
</dbReference>
<dbReference type="SUPFAM" id="SSF48452">
    <property type="entry name" value="TPR-like"/>
    <property type="match status" value="1"/>
</dbReference>
<dbReference type="PANTHER" id="PTHR40254:SF1">
    <property type="entry name" value="BLR0577 PROTEIN"/>
    <property type="match status" value="1"/>
</dbReference>
<dbReference type="OrthoDB" id="101972at2"/>
<dbReference type="InterPro" id="IPR011990">
    <property type="entry name" value="TPR-like_helical_dom_sf"/>
</dbReference>
<dbReference type="InterPro" id="IPR052189">
    <property type="entry name" value="L-asp_N-monooxygenase_NS-form"/>
</dbReference>
<dbReference type="STRING" id="1841859.GCA_900157385_01143"/>
<dbReference type="AlphaFoldDB" id="A0A2U3N816"/>
<reference evidence="2 3" key="1">
    <citation type="submission" date="2017-01" db="EMBL/GenBank/DDBJ databases">
        <authorList>
            <consortium name="Urmite Genomes"/>
        </authorList>
    </citation>
    <scope>NUCLEOTIDE SEQUENCE [LARGE SCALE GENOMIC DNA]</scope>
    <source>
        <strain evidence="2 3">AB308</strain>
    </source>
</reference>
<name>A0A2U3N816_9MYCO</name>
<proteinExistence type="predicted"/>
<dbReference type="Pfam" id="PF13454">
    <property type="entry name" value="NAD_binding_9"/>
    <property type="match status" value="1"/>
</dbReference>
<dbReference type="PANTHER" id="PTHR40254">
    <property type="entry name" value="BLR0577 PROTEIN"/>
    <property type="match status" value="1"/>
</dbReference>
<dbReference type="Gene3D" id="3.50.50.60">
    <property type="entry name" value="FAD/NAD(P)-binding domain"/>
    <property type="match status" value="2"/>
</dbReference>
<evidence type="ECO:0000259" key="1">
    <source>
        <dbReference type="Pfam" id="PF13454"/>
    </source>
</evidence>
<dbReference type="InterPro" id="IPR036188">
    <property type="entry name" value="FAD/NAD-bd_sf"/>
</dbReference>
<gene>
    <name evidence="2" type="ORF">MTAB308_1146</name>
</gene>
<evidence type="ECO:0000313" key="2">
    <source>
        <dbReference type="EMBL" id="SPM27665.1"/>
    </source>
</evidence>
<organism evidence="2 3">
    <name type="scientific">Mycobacterium terramassiliense</name>
    <dbReference type="NCBI Taxonomy" id="1841859"/>
    <lineage>
        <taxon>Bacteria</taxon>
        <taxon>Bacillati</taxon>
        <taxon>Actinomycetota</taxon>
        <taxon>Actinomycetes</taxon>
        <taxon>Mycobacteriales</taxon>
        <taxon>Mycobacteriaceae</taxon>
        <taxon>Mycobacterium</taxon>
    </lineage>
</organism>
<dbReference type="SUPFAM" id="SSF51905">
    <property type="entry name" value="FAD/NAD(P)-binding domain"/>
    <property type="match status" value="2"/>
</dbReference>
<dbReference type="Gene3D" id="1.25.40.10">
    <property type="entry name" value="Tetratricopeptide repeat domain"/>
    <property type="match status" value="1"/>
</dbReference>
<dbReference type="PRINTS" id="PR00368">
    <property type="entry name" value="FADPNR"/>
</dbReference>
<dbReference type="Proteomes" id="UP000241595">
    <property type="component" value="Unassembled WGS sequence"/>
</dbReference>
<feature type="domain" description="FAD-dependent urate hydroxylase HpyO/Asp monooxygenase CreE-like FAD/NAD(P)-binding" evidence="1">
    <location>
        <begin position="5"/>
        <end position="141"/>
    </location>
</feature>
<protein>
    <recommendedName>
        <fullName evidence="1">FAD-dependent urate hydroxylase HpyO/Asp monooxygenase CreE-like FAD/NAD(P)-binding domain-containing protein</fullName>
    </recommendedName>
</protein>